<proteinExistence type="predicted"/>
<evidence type="ECO:0000313" key="3">
    <source>
        <dbReference type="Proteomes" id="UP000193144"/>
    </source>
</evidence>
<feature type="transmembrane region" description="Helical" evidence="1">
    <location>
        <begin position="20"/>
        <end position="43"/>
    </location>
</feature>
<evidence type="ECO:0000313" key="2">
    <source>
        <dbReference type="EMBL" id="ORY18264.1"/>
    </source>
</evidence>
<comment type="caution">
    <text evidence="2">The sequence shown here is derived from an EMBL/GenBank/DDBJ whole genome shotgun (WGS) entry which is preliminary data.</text>
</comment>
<gene>
    <name evidence="2" type="ORF">BCR34DRAFT_362295</name>
</gene>
<evidence type="ECO:0000256" key="1">
    <source>
        <dbReference type="SAM" id="Phobius"/>
    </source>
</evidence>
<protein>
    <submittedName>
        <fullName evidence="2">Uncharacterized protein</fullName>
    </submittedName>
</protein>
<dbReference type="Proteomes" id="UP000193144">
    <property type="component" value="Unassembled WGS sequence"/>
</dbReference>
<dbReference type="AlphaFoldDB" id="A0A1Y2A720"/>
<dbReference type="OrthoDB" id="3751104at2759"/>
<keyword evidence="3" id="KW-1185">Reference proteome</keyword>
<feature type="transmembrane region" description="Helical" evidence="1">
    <location>
        <begin position="90"/>
        <end position="108"/>
    </location>
</feature>
<sequence>MHLSLSTLLPPSSSPLPLRIIHTLQLTLTLLCAITILFCLIHPYYRQPFIFALLSSWILSSVLTTVMLHLERRAAAKGTLDKEKYFELQMFKVVGAGFFYIIGFLLVMGTKFESAWGWAWWVEYRHGGLRQLRVFVWEHYVNWLLLAVGMLYSCLMPRKYFEGRIRLGDEDLVTLGGDAAVEADAEAETESDEALARALQAEEPGWEA</sequence>
<keyword evidence="1" id="KW-0812">Transmembrane</keyword>
<feature type="transmembrane region" description="Helical" evidence="1">
    <location>
        <begin position="140"/>
        <end position="157"/>
    </location>
</feature>
<reference evidence="2 3" key="1">
    <citation type="submission" date="2016-07" db="EMBL/GenBank/DDBJ databases">
        <title>Pervasive Adenine N6-methylation of Active Genes in Fungi.</title>
        <authorList>
            <consortium name="DOE Joint Genome Institute"/>
            <person name="Mondo S.J."/>
            <person name="Dannebaum R.O."/>
            <person name="Kuo R.C."/>
            <person name="Labutti K."/>
            <person name="Haridas S."/>
            <person name="Kuo A."/>
            <person name="Salamov A."/>
            <person name="Ahrendt S.R."/>
            <person name="Lipzen A."/>
            <person name="Sullivan W."/>
            <person name="Andreopoulos W.B."/>
            <person name="Clum A."/>
            <person name="Lindquist E."/>
            <person name="Daum C."/>
            <person name="Ramamoorthy G.K."/>
            <person name="Gryganskyi A."/>
            <person name="Culley D."/>
            <person name="Magnuson J.K."/>
            <person name="James T.Y."/>
            <person name="O'Malley M.A."/>
            <person name="Stajich J.E."/>
            <person name="Spatafora J.W."/>
            <person name="Visel A."/>
            <person name="Grigoriev I.V."/>
        </authorList>
    </citation>
    <scope>NUCLEOTIDE SEQUENCE [LARGE SCALE GENOMIC DNA]</scope>
    <source>
        <strain evidence="2 3">CBS 115471</strain>
    </source>
</reference>
<keyword evidence="1" id="KW-0472">Membrane</keyword>
<dbReference type="EMBL" id="MCFA01000008">
    <property type="protein sequence ID" value="ORY18264.1"/>
    <property type="molecule type" value="Genomic_DNA"/>
</dbReference>
<organism evidence="2 3">
    <name type="scientific">Clohesyomyces aquaticus</name>
    <dbReference type="NCBI Taxonomy" id="1231657"/>
    <lineage>
        <taxon>Eukaryota</taxon>
        <taxon>Fungi</taxon>
        <taxon>Dikarya</taxon>
        <taxon>Ascomycota</taxon>
        <taxon>Pezizomycotina</taxon>
        <taxon>Dothideomycetes</taxon>
        <taxon>Pleosporomycetidae</taxon>
        <taxon>Pleosporales</taxon>
        <taxon>Lindgomycetaceae</taxon>
        <taxon>Clohesyomyces</taxon>
    </lineage>
</organism>
<feature type="transmembrane region" description="Helical" evidence="1">
    <location>
        <begin position="49"/>
        <end position="70"/>
    </location>
</feature>
<name>A0A1Y2A720_9PLEO</name>
<keyword evidence="1" id="KW-1133">Transmembrane helix</keyword>
<accession>A0A1Y2A720</accession>